<dbReference type="STRING" id="573508.A0A1E3B6Z5"/>
<dbReference type="AlphaFoldDB" id="A0A1E3B6Z5"/>
<organism evidence="2 3">
    <name type="scientific">Aspergillus cristatus</name>
    <name type="common">Chinese Fuzhuan brick tea-fermentation fungus</name>
    <name type="synonym">Eurotium cristatum</name>
    <dbReference type="NCBI Taxonomy" id="573508"/>
    <lineage>
        <taxon>Eukaryota</taxon>
        <taxon>Fungi</taxon>
        <taxon>Dikarya</taxon>
        <taxon>Ascomycota</taxon>
        <taxon>Pezizomycotina</taxon>
        <taxon>Eurotiomycetes</taxon>
        <taxon>Eurotiomycetidae</taxon>
        <taxon>Eurotiales</taxon>
        <taxon>Aspergillaceae</taxon>
        <taxon>Aspergillus</taxon>
        <taxon>Aspergillus subgen. Aspergillus</taxon>
    </lineage>
</organism>
<reference evidence="2 3" key="1">
    <citation type="journal article" date="2016" name="BMC Genomics">
        <title>Comparative genomic and transcriptomic analyses of the Fuzhuan brick tea-fermentation fungus Aspergillus cristatus.</title>
        <authorList>
            <person name="Ge Y."/>
            <person name="Wang Y."/>
            <person name="Liu Y."/>
            <person name="Tan Y."/>
            <person name="Ren X."/>
            <person name="Zhang X."/>
            <person name="Hyde K.D."/>
            <person name="Liu Y."/>
            <person name="Liu Z."/>
        </authorList>
    </citation>
    <scope>NUCLEOTIDE SEQUENCE [LARGE SCALE GENOMIC DNA]</scope>
    <source>
        <strain evidence="2 3">GZAAS20.1005</strain>
    </source>
</reference>
<gene>
    <name evidence="2" type="ORF">SI65_07710</name>
</gene>
<dbReference type="EMBL" id="JXNT01000010">
    <property type="protein sequence ID" value="ODM16745.1"/>
    <property type="molecule type" value="Genomic_DNA"/>
</dbReference>
<comment type="caution">
    <text evidence="2">The sequence shown here is derived from an EMBL/GenBank/DDBJ whole genome shotgun (WGS) entry which is preliminary data.</text>
</comment>
<protein>
    <submittedName>
        <fullName evidence="2">Uncharacterized protein</fullName>
    </submittedName>
</protein>
<evidence type="ECO:0000256" key="1">
    <source>
        <dbReference type="SAM" id="MobiDB-lite"/>
    </source>
</evidence>
<dbReference type="Proteomes" id="UP000094569">
    <property type="component" value="Unassembled WGS sequence"/>
</dbReference>
<name>A0A1E3B6Z5_ASPCR</name>
<dbReference type="VEuPathDB" id="FungiDB:SI65_07710"/>
<accession>A0A1E3B6Z5</accession>
<proteinExistence type="predicted"/>
<feature type="compositionally biased region" description="Basic and acidic residues" evidence="1">
    <location>
        <begin position="151"/>
        <end position="161"/>
    </location>
</feature>
<sequence length="167" mass="19024">MKGVNYCWTTVKILEYFTQTSGGVITFQPHIGLITLHEDNGDDKKLLLGELAALAQAIHNRIARKEYEHTPLFPVLMISLFGPQHGRILQANFEKSGNLQVHKTKCFEFNKKNDKDMNRFLCFIMSKPRVGLKLEFPDQDDNSKSGKRALGRSDTDEEKMALKRAKA</sequence>
<keyword evidence="3" id="KW-1185">Reference proteome</keyword>
<dbReference type="OrthoDB" id="4177740at2759"/>
<feature type="region of interest" description="Disordered" evidence="1">
    <location>
        <begin position="135"/>
        <end position="167"/>
    </location>
</feature>
<evidence type="ECO:0000313" key="2">
    <source>
        <dbReference type="EMBL" id="ODM16745.1"/>
    </source>
</evidence>
<evidence type="ECO:0000313" key="3">
    <source>
        <dbReference type="Proteomes" id="UP000094569"/>
    </source>
</evidence>